<dbReference type="PANTHER" id="PTHR21198:SF7">
    <property type="entry name" value="ASPARTATE-GLUTAMATE RACEMASE FAMILY"/>
    <property type="match status" value="1"/>
</dbReference>
<comment type="similarity">
    <text evidence="1">Belongs to the aspartate/glutamate racemases family.</text>
</comment>
<evidence type="ECO:0000313" key="3">
    <source>
        <dbReference type="EMBL" id="GEK88696.1"/>
    </source>
</evidence>
<dbReference type="STRING" id="426703.SAMN04488100_1427"/>
<dbReference type="RefSeq" id="WP_091489722.1">
    <property type="nucleotide sequence ID" value="NZ_BJUX01000005.1"/>
</dbReference>
<dbReference type="InterPro" id="IPR004380">
    <property type="entry name" value="Asp_race"/>
</dbReference>
<reference evidence="3 6" key="2">
    <citation type="submission" date="2019-07" db="EMBL/GenBank/DDBJ databases">
        <title>Whole genome shotgun sequence of Alkalibacterium putridalgicola NBRC 103243.</title>
        <authorList>
            <person name="Hosoyama A."/>
            <person name="Uohara A."/>
            <person name="Ohji S."/>
            <person name="Ichikawa N."/>
        </authorList>
    </citation>
    <scope>NUCLEOTIDE SEQUENCE [LARGE SCALE GENOMIC DNA]</scope>
    <source>
        <strain evidence="3 6">NBRC 103243</strain>
    </source>
</reference>
<evidence type="ECO:0000256" key="1">
    <source>
        <dbReference type="ARBA" id="ARBA00007847"/>
    </source>
</evidence>
<dbReference type="PANTHER" id="PTHR21198">
    <property type="entry name" value="GLUTAMATE RACEMASE"/>
    <property type="match status" value="1"/>
</dbReference>
<dbReference type="Gene3D" id="3.40.50.1860">
    <property type="match status" value="2"/>
</dbReference>
<keyword evidence="6" id="KW-1185">Reference proteome</keyword>
<protein>
    <submittedName>
        <fullName evidence="4">Aspartate racemase</fullName>
    </submittedName>
</protein>
<dbReference type="Proteomes" id="UP000321425">
    <property type="component" value="Unassembled WGS sequence"/>
</dbReference>
<evidence type="ECO:0000256" key="2">
    <source>
        <dbReference type="ARBA" id="ARBA00023235"/>
    </source>
</evidence>
<dbReference type="InterPro" id="IPR001920">
    <property type="entry name" value="Asp/Glu_race"/>
</dbReference>
<organism evidence="4 5">
    <name type="scientific">Alkalibacterium putridalgicola</name>
    <dbReference type="NCBI Taxonomy" id="426703"/>
    <lineage>
        <taxon>Bacteria</taxon>
        <taxon>Bacillati</taxon>
        <taxon>Bacillota</taxon>
        <taxon>Bacilli</taxon>
        <taxon>Lactobacillales</taxon>
        <taxon>Carnobacteriaceae</taxon>
        <taxon>Alkalibacterium</taxon>
    </lineage>
</organism>
<sequence>MENNERIIGILGGMGPEATASFFYKVIKETHVSKDQDHFRTIIDSNPKIPDRTAAILNNGPSPVEEMVMTAKNLQAAGATVAVMPCVTAHYFYEAIQKEIDIPLHHVLKGLNSYIDEEYPDVKKIGVLSTSATKETGLFQQYLKDKEIVYPNAFEQEKKVMQAIYGDIGIKQGNTGQEPKQLLLEVAERLIDEEQCELIVGGCTEVELVLKSKDLTVPFIDPMRIAAKDLTKSETSE</sequence>
<dbReference type="AlphaFoldDB" id="A0A1H7X0E8"/>
<dbReference type="EMBL" id="BJUX01000005">
    <property type="protein sequence ID" value="GEK88696.1"/>
    <property type="molecule type" value="Genomic_DNA"/>
</dbReference>
<keyword evidence="2" id="KW-0413">Isomerase</keyword>
<dbReference type="EMBL" id="FOBL01000042">
    <property type="protein sequence ID" value="SEM26599.1"/>
    <property type="molecule type" value="Genomic_DNA"/>
</dbReference>
<dbReference type="Pfam" id="PF01177">
    <property type="entry name" value="Asp_Glu_race"/>
    <property type="match status" value="1"/>
</dbReference>
<name>A0A1H7X0E8_9LACT</name>
<dbReference type="GO" id="GO:0047661">
    <property type="term" value="F:amino-acid racemase activity"/>
    <property type="evidence" value="ECO:0007669"/>
    <property type="project" value="InterPro"/>
</dbReference>
<accession>A0A1H7X0E8</accession>
<reference evidence="4 5" key="1">
    <citation type="submission" date="2016-10" db="EMBL/GenBank/DDBJ databases">
        <authorList>
            <person name="de Groot N.N."/>
        </authorList>
    </citation>
    <scope>NUCLEOTIDE SEQUENCE [LARGE SCALE GENOMIC DNA]</scope>
    <source>
        <strain evidence="4 5">DSM 19182</strain>
    </source>
</reference>
<evidence type="ECO:0000313" key="5">
    <source>
        <dbReference type="Proteomes" id="UP000198548"/>
    </source>
</evidence>
<dbReference type="InterPro" id="IPR015942">
    <property type="entry name" value="Asp/Glu/hydantoin_racemase"/>
</dbReference>
<evidence type="ECO:0000313" key="6">
    <source>
        <dbReference type="Proteomes" id="UP000321425"/>
    </source>
</evidence>
<gene>
    <name evidence="3" type="ORF">APU01nite_07350</name>
    <name evidence="4" type="ORF">SAMN04488100_1427</name>
</gene>
<dbReference type="OrthoDB" id="9803739at2"/>
<dbReference type="Proteomes" id="UP000198548">
    <property type="component" value="Unassembled WGS sequence"/>
</dbReference>
<dbReference type="SUPFAM" id="SSF53681">
    <property type="entry name" value="Aspartate/glutamate racemase"/>
    <property type="match status" value="2"/>
</dbReference>
<proteinExistence type="inferred from homology"/>
<evidence type="ECO:0000313" key="4">
    <source>
        <dbReference type="EMBL" id="SEM26599.1"/>
    </source>
</evidence>
<dbReference type="NCBIfam" id="TIGR00035">
    <property type="entry name" value="asp_race"/>
    <property type="match status" value="1"/>
</dbReference>